<evidence type="ECO:0000313" key="3">
    <source>
        <dbReference type="EMBL" id="ABX48109.1"/>
    </source>
</evidence>
<dbReference type="PANTHER" id="PTHR35024">
    <property type="entry name" value="HYPOTHETICAL CYTOSOLIC PROTEIN"/>
    <property type="match status" value="1"/>
</dbReference>
<dbReference type="Pfam" id="PF04519">
    <property type="entry name" value="Bactofilin"/>
    <property type="match status" value="1"/>
</dbReference>
<dbReference type="AlphaFoldDB" id="A9L2M7"/>
<gene>
    <name evidence="3" type="ordered locus">Sbal195_0933</name>
</gene>
<evidence type="ECO:0008006" key="5">
    <source>
        <dbReference type="Google" id="ProtNLM"/>
    </source>
</evidence>
<dbReference type="EMBL" id="CP000891">
    <property type="protein sequence ID" value="ABX48109.1"/>
    <property type="molecule type" value="Genomic_DNA"/>
</dbReference>
<evidence type="ECO:0000256" key="2">
    <source>
        <dbReference type="SAM" id="MobiDB-lite"/>
    </source>
</evidence>
<comment type="similarity">
    <text evidence="1">Belongs to the bactofilin family.</text>
</comment>
<evidence type="ECO:0000313" key="4">
    <source>
        <dbReference type="Proteomes" id="UP000000770"/>
    </source>
</evidence>
<dbReference type="PANTHER" id="PTHR35024:SF4">
    <property type="entry name" value="POLYMER-FORMING CYTOSKELETAL PROTEIN"/>
    <property type="match status" value="1"/>
</dbReference>
<feature type="compositionally biased region" description="Polar residues" evidence="2">
    <location>
        <begin position="253"/>
        <end position="269"/>
    </location>
</feature>
<dbReference type="HOGENOM" id="CLU_1061279_0_0_6"/>
<accession>A9L2M7</accession>
<dbReference type="KEGG" id="sbn:Sbal195_0933"/>
<reference evidence="3 4" key="1">
    <citation type="submission" date="2007-11" db="EMBL/GenBank/DDBJ databases">
        <title>Complete sequence of chromosome of Shewanella baltica OS195.</title>
        <authorList>
            <consortium name="US DOE Joint Genome Institute"/>
            <person name="Copeland A."/>
            <person name="Lucas S."/>
            <person name="Lapidus A."/>
            <person name="Barry K."/>
            <person name="Glavina del Rio T."/>
            <person name="Dalin E."/>
            <person name="Tice H."/>
            <person name="Pitluck S."/>
            <person name="Chain P."/>
            <person name="Malfatti S."/>
            <person name="Shin M."/>
            <person name="Vergez L."/>
            <person name="Schmutz J."/>
            <person name="Larimer F."/>
            <person name="Land M."/>
            <person name="Hauser L."/>
            <person name="Kyrpides N."/>
            <person name="Kim E."/>
            <person name="Brettar I."/>
            <person name="Rodrigues J."/>
            <person name="Konstantinidis K."/>
            <person name="Klappenbach J."/>
            <person name="Hofle M."/>
            <person name="Tiedje J."/>
            <person name="Richardson P."/>
        </authorList>
    </citation>
    <scope>NUCLEOTIDE SEQUENCE [LARGE SCALE GENOMIC DNA]</scope>
    <source>
        <strain evidence="3 4">OS195</strain>
    </source>
</reference>
<organism evidence="3 4">
    <name type="scientific">Shewanella baltica (strain OS195)</name>
    <dbReference type="NCBI Taxonomy" id="399599"/>
    <lineage>
        <taxon>Bacteria</taxon>
        <taxon>Pseudomonadati</taxon>
        <taxon>Pseudomonadota</taxon>
        <taxon>Gammaproteobacteria</taxon>
        <taxon>Alteromonadales</taxon>
        <taxon>Shewanellaceae</taxon>
        <taxon>Shewanella</taxon>
    </lineage>
</organism>
<feature type="region of interest" description="Disordered" evidence="2">
    <location>
        <begin position="228"/>
        <end position="269"/>
    </location>
</feature>
<proteinExistence type="inferred from homology"/>
<evidence type="ECO:0000256" key="1">
    <source>
        <dbReference type="ARBA" id="ARBA00044755"/>
    </source>
</evidence>
<protein>
    <recommendedName>
        <fullName evidence="5">Polymer-forming cytoskeletal</fullName>
    </recommendedName>
</protein>
<dbReference type="InterPro" id="IPR007607">
    <property type="entry name" value="BacA/B"/>
</dbReference>
<dbReference type="Proteomes" id="UP000000770">
    <property type="component" value="Chromosome"/>
</dbReference>
<sequence length="269" mass="28062">MNPMASKGNGITFISAQTSIEGDIQLESTALIAGKLQGKIGSAGQIKIELGGEISGEVSCDELRVCGVFSGRVCCNKLIITSSGVVDGEVASHQMEIYEGGQFIGQRIKGPELDALPDMLKAIAPAAQRSDAHLYASENGSLRGDNRAIRPWLYVAAATVVIALGFSFGPEQLRDWLPVSDSPLNTEVSPVAQGLDAAKATNPLLTEQTIAPDTANADNTAALSAEPDPLALSQDSAMEDLQQMEQGHAQMAQGDNGTAPTSENAGNKL</sequence>
<name>A9L2M7_SHEB9</name>